<dbReference type="SMR" id="Q9ABJ9"/>
<dbReference type="BioCyc" id="CAULO:CC0228-MONOMER"/>
<dbReference type="GO" id="GO:0015252">
    <property type="term" value="F:proton channel activity"/>
    <property type="evidence" value="ECO:0007669"/>
    <property type="project" value="InterPro"/>
</dbReference>
<dbReference type="Proteomes" id="UP000001816">
    <property type="component" value="Chromosome"/>
</dbReference>
<dbReference type="GO" id="GO:0005267">
    <property type="term" value="F:potassium channel activity"/>
    <property type="evidence" value="ECO:0007669"/>
    <property type="project" value="UniProtKB-KW"/>
</dbReference>
<evidence type="ECO:0000256" key="8">
    <source>
        <dbReference type="ARBA" id="ARBA00022989"/>
    </source>
</evidence>
<reference evidence="14 15" key="1">
    <citation type="journal article" date="2001" name="Proc. Natl. Acad. Sci. U.S.A.">
        <title>Complete genome sequence of Caulobacter crescentus.</title>
        <authorList>
            <person name="Nierman W.C."/>
            <person name="Feldblyum T.V."/>
            <person name="Laub M.T."/>
            <person name="Paulsen I.T."/>
            <person name="Nelson K.E."/>
            <person name="Eisen J.A."/>
            <person name="Heidelberg J.F."/>
            <person name="Alley M.R."/>
            <person name="Ohta N."/>
            <person name="Maddock J.R."/>
            <person name="Potocka I."/>
            <person name="Nelson W.C."/>
            <person name="Newton A."/>
            <person name="Stephens C."/>
            <person name="Phadke N.D."/>
            <person name="Ely B."/>
            <person name="DeBoy R.T."/>
            <person name="Dodson R.J."/>
            <person name="Durkin A.S."/>
            <person name="Gwinn M.L."/>
            <person name="Haft D.H."/>
            <person name="Kolonay J.F."/>
            <person name="Smit J."/>
            <person name="Craven M.B."/>
            <person name="Khouri H."/>
            <person name="Shetty J."/>
            <person name="Berry K."/>
            <person name="Utterback T."/>
            <person name="Tran K."/>
            <person name="Wolf A."/>
            <person name="Vamathevan J."/>
            <person name="Ermolaeva M."/>
            <person name="White O."/>
            <person name="Salzberg S.L."/>
            <person name="Venter J.C."/>
            <person name="Shapiro L."/>
            <person name="Fraser C.M."/>
        </authorList>
    </citation>
    <scope>NUCLEOTIDE SEQUENCE [LARGE SCALE GENOMIC DNA]</scope>
    <source>
        <strain evidence="15">ATCC 19089 / CB15</strain>
    </source>
</reference>
<feature type="transmembrane region" description="Helical" evidence="13">
    <location>
        <begin position="72"/>
        <end position="89"/>
    </location>
</feature>
<evidence type="ECO:0000256" key="13">
    <source>
        <dbReference type="SAM" id="Phobius"/>
    </source>
</evidence>
<evidence type="ECO:0000256" key="10">
    <source>
        <dbReference type="ARBA" id="ARBA00023136"/>
    </source>
</evidence>
<keyword evidence="4" id="KW-0633">Potassium transport</keyword>
<keyword evidence="11" id="KW-0407">Ion channel</keyword>
<accession>Q9ABJ9</accession>
<evidence type="ECO:0000256" key="12">
    <source>
        <dbReference type="ARBA" id="ARBA00034430"/>
    </source>
</evidence>
<feature type="transmembrane region" description="Helical" evidence="13">
    <location>
        <begin position="195"/>
        <end position="211"/>
    </location>
</feature>
<dbReference type="PIR" id="C87277">
    <property type="entry name" value="C87277"/>
</dbReference>
<dbReference type="EMBL" id="AE005673">
    <property type="protein sequence ID" value="AAK22215.1"/>
    <property type="molecule type" value="Genomic_DNA"/>
</dbReference>
<dbReference type="GO" id="GO:0016020">
    <property type="term" value="C:membrane"/>
    <property type="evidence" value="ECO:0007669"/>
    <property type="project" value="UniProtKB-SubCell"/>
</dbReference>
<dbReference type="PATRIC" id="fig|190650.5.peg.223"/>
<protein>
    <recommendedName>
        <fullName evidence="16">DUF1211 domain-containing protein</fullName>
    </recommendedName>
</protein>
<feature type="transmembrane region" description="Helical" evidence="13">
    <location>
        <begin position="169"/>
        <end position="189"/>
    </location>
</feature>
<keyword evidence="3" id="KW-0813">Transport</keyword>
<gene>
    <name evidence="14" type="ordered locus">CC_0228</name>
</gene>
<keyword evidence="5 13" id="KW-0812">Transmembrane</keyword>
<feature type="transmembrane region" description="Helical" evidence="13">
    <location>
        <begin position="33"/>
        <end position="52"/>
    </location>
</feature>
<dbReference type="KEGG" id="ccr:CC_0228"/>
<evidence type="ECO:0000256" key="4">
    <source>
        <dbReference type="ARBA" id="ARBA00022538"/>
    </source>
</evidence>
<feature type="transmembrane region" description="Helical" evidence="13">
    <location>
        <begin position="133"/>
        <end position="157"/>
    </location>
</feature>
<evidence type="ECO:0000256" key="6">
    <source>
        <dbReference type="ARBA" id="ARBA00022826"/>
    </source>
</evidence>
<evidence type="ECO:0000256" key="2">
    <source>
        <dbReference type="ARBA" id="ARBA00006920"/>
    </source>
</evidence>
<dbReference type="eggNOG" id="COG3548">
    <property type="taxonomic scope" value="Bacteria"/>
</dbReference>
<evidence type="ECO:0000256" key="5">
    <source>
        <dbReference type="ARBA" id="ARBA00022692"/>
    </source>
</evidence>
<name>Q9ABJ9_CAUVC</name>
<keyword evidence="10 13" id="KW-0472">Membrane</keyword>
<dbReference type="PANTHER" id="PTHR31462:SF5">
    <property type="entry name" value="ENDOSOMAL_LYSOSOMAL PROTON CHANNEL TMEM175"/>
    <property type="match status" value="1"/>
</dbReference>
<keyword evidence="15" id="KW-1185">Reference proteome</keyword>
<comment type="similarity">
    <text evidence="2">Belongs to the TMEM175 family.</text>
</comment>
<dbReference type="EnsemblBacteria" id="AAK22215">
    <property type="protein sequence ID" value="AAK22215"/>
    <property type="gene ID" value="CC_0228"/>
</dbReference>
<evidence type="ECO:0000256" key="11">
    <source>
        <dbReference type="ARBA" id="ARBA00023303"/>
    </source>
</evidence>
<evidence type="ECO:0008006" key="16">
    <source>
        <dbReference type="Google" id="ProtNLM"/>
    </source>
</evidence>
<dbReference type="AlphaFoldDB" id="Q9ABJ9"/>
<keyword evidence="9" id="KW-0406">Ion transport</keyword>
<proteinExistence type="inferred from homology"/>
<keyword evidence="7" id="KW-0630">Potassium</keyword>
<comment type="catalytic activity">
    <reaction evidence="12">
        <text>K(+)(in) = K(+)(out)</text>
        <dbReference type="Rhea" id="RHEA:29463"/>
        <dbReference type="ChEBI" id="CHEBI:29103"/>
    </reaction>
</comment>
<comment type="subcellular location">
    <subcellularLocation>
        <location evidence="1">Membrane</location>
        <topology evidence="1">Multi-pass membrane protein</topology>
    </subcellularLocation>
</comment>
<evidence type="ECO:0000256" key="9">
    <source>
        <dbReference type="ARBA" id="ARBA00023065"/>
    </source>
</evidence>
<dbReference type="STRING" id="190650.CC_0228"/>
<evidence type="ECO:0000256" key="1">
    <source>
        <dbReference type="ARBA" id="ARBA00004141"/>
    </source>
</evidence>
<keyword evidence="6" id="KW-0631">Potassium channel</keyword>
<keyword evidence="8 13" id="KW-1133">Transmembrane helix</keyword>
<evidence type="ECO:0000313" key="14">
    <source>
        <dbReference type="EMBL" id="AAK22215.1"/>
    </source>
</evidence>
<evidence type="ECO:0000313" key="15">
    <source>
        <dbReference type="Proteomes" id="UP000001816"/>
    </source>
</evidence>
<organism evidence="14 15">
    <name type="scientific">Caulobacter vibrioides (strain ATCC 19089 / CIP 103742 / CB 15)</name>
    <name type="common">Caulobacter crescentus</name>
    <dbReference type="NCBI Taxonomy" id="190650"/>
    <lineage>
        <taxon>Bacteria</taxon>
        <taxon>Pseudomonadati</taxon>
        <taxon>Pseudomonadota</taxon>
        <taxon>Alphaproteobacteria</taxon>
        <taxon>Caulobacterales</taxon>
        <taxon>Caulobacteraceae</taxon>
        <taxon>Caulobacter</taxon>
    </lineage>
</organism>
<evidence type="ECO:0000256" key="7">
    <source>
        <dbReference type="ARBA" id="ARBA00022958"/>
    </source>
</evidence>
<sequence length="223" mass="24100">MPRDADGGTHPVTTCKGAKMSEQDSAAGHLHRLVLFSDAVFAIAITLLAIEIHPPHHWDGISDLFAKMGVKLGAYAISFAVVGIYWISHRRIFQRLRAANGVLDVLNFIVLGLVALLPLGTELLWEQHAGQALPVYVGLVALIGVAIAVLWSYAAFIGDLTHPTPRPEAIYIALRVALLPGMMCALSFISLVYPWGWAVMAGIIAGLHLLNKRIARTAQIKTA</sequence>
<dbReference type="InterPro" id="IPR010617">
    <property type="entry name" value="TMEM175-like"/>
</dbReference>
<dbReference type="Pfam" id="PF06736">
    <property type="entry name" value="TMEM175"/>
    <property type="match status" value="1"/>
</dbReference>
<dbReference type="PANTHER" id="PTHR31462">
    <property type="entry name" value="ENDOSOMAL/LYSOSOMAL POTASSIUM CHANNEL TMEM175"/>
    <property type="match status" value="1"/>
</dbReference>
<evidence type="ECO:0000256" key="3">
    <source>
        <dbReference type="ARBA" id="ARBA00022448"/>
    </source>
</evidence>
<dbReference type="HOGENOM" id="CLU_090238_3_0_5"/>
<feature type="transmembrane region" description="Helical" evidence="13">
    <location>
        <begin position="101"/>
        <end position="121"/>
    </location>
</feature>